<dbReference type="EMBL" id="LJIG01001422">
    <property type="protein sequence ID" value="KRT85518.1"/>
    <property type="molecule type" value="Genomic_DNA"/>
</dbReference>
<dbReference type="AlphaFoldDB" id="A0A0T6BE70"/>
<proteinExistence type="predicted"/>
<reference evidence="1 2" key="1">
    <citation type="submission" date="2015-09" db="EMBL/GenBank/DDBJ databases">
        <title>Draft genome of the scarab beetle Oryctes borbonicus.</title>
        <authorList>
            <person name="Meyer J.M."/>
            <person name="Markov G.V."/>
            <person name="Baskaran P."/>
            <person name="Herrmann M."/>
            <person name="Sommer R.J."/>
            <person name="Roedelsperger C."/>
        </authorList>
    </citation>
    <scope>NUCLEOTIDE SEQUENCE [LARGE SCALE GENOMIC DNA]</scope>
    <source>
        <strain evidence="1">OB123</strain>
        <tissue evidence="1">Whole animal</tissue>
    </source>
</reference>
<organism evidence="1 2">
    <name type="scientific">Oryctes borbonicus</name>
    <dbReference type="NCBI Taxonomy" id="1629725"/>
    <lineage>
        <taxon>Eukaryota</taxon>
        <taxon>Metazoa</taxon>
        <taxon>Ecdysozoa</taxon>
        <taxon>Arthropoda</taxon>
        <taxon>Hexapoda</taxon>
        <taxon>Insecta</taxon>
        <taxon>Pterygota</taxon>
        <taxon>Neoptera</taxon>
        <taxon>Endopterygota</taxon>
        <taxon>Coleoptera</taxon>
        <taxon>Polyphaga</taxon>
        <taxon>Scarabaeiformia</taxon>
        <taxon>Scarabaeidae</taxon>
        <taxon>Dynastinae</taxon>
        <taxon>Oryctes</taxon>
    </lineage>
</organism>
<dbReference type="Proteomes" id="UP000051574">
    <property type="component" value="Unassembled WGS sequence"/>
</dbReference>
<sequence>MYTDGSWVNTGLFANKVWADSTVNSKRQVLVEGVSTGITAPRGRGQRFALIRVGNENGFVAEAKFTFLCKRNVADAHDEICGDIYEKWFTEQLLPSLPNYSVIIMDNGSYHSGKLEVLPRSNWRKDDIRLWSENKHIPVE</sequence>
<dbReference type="PANTHER" id="PTHR33939">
    <property type="entry name" value="PROTEIN CBG22215"/>
    <property type="match status" value="1"/>
</dbReference>
<protein>
    <recommendedName>
        <fullName evidence="3">Tc1-like transposase DDE domain-containing protein</fullName>
    </recommendedName>
</protein>
<gene>
    <name evidence="1" type="ORF">AMK59_1477</name>
</gene>
<comment type="caution">
    <text evidence="1">The sequence shown here is derived from an EMBL/GenBank/DDBJ whole genome shotgun (WGS) entry which is preliminary data.</text>
</comment>
<evidence type="ECO:0008006" key="3">
    <source>
        <dbReference type="Google" id="ProtNLM"/>
    </source>
</evidence>
<dbReference type="PANTHER" id="PTHR33939:SF1">
    <property type="entry name" value="DUF4371 DOMAIN-CONTAINING PROTEIN"/>
    <property type="match status" value="1"/>
</dbReference>
<evidence type="ECO:0000313" key="1">
    <source>
        <dbReference type="EMBL" id="KRT85518.1"/>
    </source>
</evidence>
<keyword evidence="2" id="KW-1185">Reference proteome</keyword>
<dbReference type="OrthoDB" id="6764613at2759"/>
<accession>A0A0T6BE70</accession>
<name>A0A0T6BE70_9SCAR</name>
<evidence type="ECO:0000313" key="2">
    <source>
        <dbReference type="Proteomes" id="UP000051574"/>
    </source>
</evidence>